<evidence type="ECO:0000256" key="3">
    <source>
        <dbReference type="ARBA" id="ARBA00022801"/>
    </source>
</evidence>
<keyword evidence="5" id="KW-0067">ATP-binding</keyword>
<dbReference type="SUPFAM" id="SSF53335">
    <property type="entry name" value="S-adenosyl-L-methionine-dependent methyltransferases"/>
    <property type="match status" value="2"/>
</dbReference>
<keyword evidence="2" id="KW-0547">Nucleotide-binding</keyword>
<dbReference type="SUPFAM" id="SSF52540">
    <property type="entry name" value="P-loop containing nucleoside triphosphate hydrolases"/>
    <property type="match status" value="1"/>
</dbReference>
<evidence type="ECO:0000256" key="6">
    <source>
        <dbReference type="ARBA" id="ARBA00022884"/>
    </source>
</evidence>
<dbReference type="PROSITE" id="PS00039">
    <property type="entry name" value="DEAD_ATP_HELICASE"/>
    <property type="match status" value="1"/>
</dbReference>
<dbReference type="CDD" id="cd02440">
    <property type="entry name" value="AdoMet_MTases"/>
    <property type="match status" value="2"/>
</dbReference>
<comment type="catalytic activity">
    <reaction evidence="7">
        <text>ATP + H2O = ADP + phosphate + H(+)</text>
        <dbReference type="Rhea" id="RHEA:13065"/>
        <dbReference type="ChEBI" id="CHEBI:15377"/>
        <dbReference type="ChEBI" id="CHEBI:15378"/>
        <dbReference type="ChEBI" id="CHEBI:30616"/>
        <dbReference type="ChEBI" id="CHEBI:43474"/>
        <dbReference type="ChEBI" id="CHEBI:456216"/>
        <dbReference type="EC" id="3.6.4.13"/>
    </reaction>
</comment>
<dbReference type="CDD" id="cd18787">
    <property type="entry name" value="SF2_C_DEAD"/>
    <property type="match status" value="1"/>
</dbReference>
<dbReference type="FunFam" id="3.40.50.300:FF:000031">
    <property type="entry name" value="Eukaryotic initiation factor 4A-III"/>
    <property type="match status" value="1"/>
</dbReference>
<dbReference type="EMBL" id="JALLBG020000078">
    <property type="protein sequence ID" value="KAL3767027.1"/>
    <property type="molecule type" value="Genomic_DNA"/>
</dbReference>
<dbReference type="GO" id="GO:0003724">
    <property type="term" value="F:RNA helicase activity"/>
    <property type="evidence" value="ECO:0007669"/>
    <property type="project" value="UniProtKB-EC"/>
</dbReference>
<feature type="compositionally biased region" description="Basic residues" evidence="8">
    <location>
        <begin position="1"/>
        <end position="11"/>
    </location>
</feature>
<dbReference type="InterPro" id="IPR011545">
    <property type="entry name" value="DEAD/DEAH_box_helicase_dom"/>
</dbReference>
<dbReference type="Pfam" id="PF00271">
    <property type="entry name" value="Helicase_C"/>
    <property type="match status" value="1"/>
</dbReference>
<evidence type="ECO:0000259" key="10">
    <source>
        <dbReference type="PROSITE" id="PS51194"/>
    </source>
</evidence>
<feature type="domain" description="Helicase C-terminal" evidence="10">
    <location>
        <begin position="224"/>
        <end position="385"/>
    </location>
</feature>
<evidence type="ECO:0000256" key="5">
    <source>
        <dbReference type="ARBA" id="ARBA00022840"/>
    </source>
</evidence>
<evidence type="ECO:0000256" key="1">
    <source>
        <dbReference type="ARBA" id="ARBA00012552"/>
    </source>
</evidence>
<gene>
    <name evidence="11" type="ORF">ACHAWU_004525</name>
</gene>
<feature type="region of interest" description="Disordered" evidence="8">
    <location>
        <begin position="1115"/>
        <end position="1142"/>
    </location>
</feature>
<dbReference type="GO" id="GO:0005524">
    <property type="term" value="F:ATP binding"/>
    <property type="evidence" value="ECO:0007669"/>
    <property type="project" value="UniProtKB-KW"/>
</dbReference>
<dbReference type="AlphaFoldDB" id="A0ABD3MUB9"/>
<feature type="domain" description="Helicase ATP-binding" evidence="9">
    <location>
        <begin position="43"/>
        <end position="213"/>
    </location>
</feature>
<dbReference type="InterPro" id="IPR013216">
    <property type="entry name" value="Methyltransf_11"/>
</dbReference>
<dbReference type="SMART" id="SM00487">
    <property type="entry name" value="DEXDc"/>
    <property type="match status" value="1"/>
</dbReference>
<dbReference type="PROSITE" id="PS51194">
    <property type="entry name" value="HELICASE_CTER"/>
    <property type="match status" value="1"/>
</dbReference>
<evidence type="ECO:0000256" key="2">
    <source>
        <dbReference type="ARBA" id="ARBA00022741"/>
    </source>
</evidence>
<evidence type="ECO:0000256" key="4">
    <source>
        <dbReference type="ARBA" id="ARBA00022806"/>
    </source>
</evidence>
<proteinExistence type="predicted"/>
<dbReference type="EC" id="3.6.4.13" evidence="1"/>
<protein>
    <recommendedName>
        <fullName evidence="1">RNA helicase</fullName>
        <ecNumber evidence="1">3.6.4.13</ecNumber>
    </recommendedName>
</protein>
<dbReference type="Gene3D" id="3.40.50.300">
    <property type="entry name" value="P-loop containing nucleotide triphosphate hydrolases"/>
    <property type="match status" value="2"/>
</dbReference>
<evidence type="ECO:0000313" key="12">
    <source>
        <dbReference type="Proteomes" id="UP001530293"/>
    </source>
</evidence>
<dbReference type="Pfam" id="PF08241">
    <property type="entry name" value="Methyltransf_11"/>
    <property type="match status" value="2"/>
</dbReference>
<evidence type="ECO:0000313" key="11">
    <source>
        <dbReference type="EMBL" id="KAL3767027.1"/>
    </source>
</evidence>
<comment type="caution">
    <text evidence="11">The sequence shown here is derived from an EMBL/GenBank/DDBJ whole genome shotgun (WGS) entry which is preliminary data.</text>
</comment>
<dbReference type="Proteomes" id="UP001530293">
    <property type="component" value="Unassembled WGS sequence"/>
</dbReference>
<sequence length="1142" mass="127546">MPKSSSHRRHRDDKGGDDGAAPYHKEGRHHHRRHHHEDGDKHKSSRNIADDVIAQSQSGTGKTAVFSIASLQLLEERGNSTQVMILSPTRELAEQTMRVVSSLGDYMSVKCHACIGGKSLGEDRKVLQQGVQIVSGTPGRVYDLIKRGDLTTRSLKAFIIDEADEMLHKGFKDQIYDIYRCLPPSTQVVLISATLPPDVLEMTSKFMNDPVRILVKRDELTLEGIRQYYVNVEKEEWKFDTLCDLYDTLTVTQAVIFCNTKTKVDWLATKMRESKFTVSAMHGDMSQEDREKVMEEFRSGSSRVLIATDLWGRGIDVQQVSLVICYDLPLSRELYIHRIGRSGRFGRRGVAINFVKAEDVRALRDLEQFYRTQIEEMPANVISASAIRQASRHTLPASSIALSRIVSSIELHSNVTVRRTLHSRAHVATTLLAQNNLYLHRSHTFHPHSQWNHRWLSTHPICENIDCEIAKDLSAEEFDNAYKYVYHQHNHPRGPWLRTLHSAQNVLKGIHSPRILVIGSGPGEPAATLASNFPDAEVISAHTTTKCLEWASTRFQKHGLTNITAKLLPSMEKLDSFANGSFDLVASCYGIANTMNPQDTLHEIHRVLKPGGSFLVSVWENAPADPASDIILRQACVGPNPWHKSSDNRDMVGNFACPARGKHPMRLSSPHLLEKLLEEAKLSVVEVVHDEYPLRLGKTKSFAFKALTLPIQAELQELQQSNNYHCQEAAEAFEDVLKEGFMVKLREDGELEVPYNLYKFVVSRRQFEDGDTAKEAKAVLSTTTHLGRTTAMKSSPVKPTDNDVGIMKSSLIKPTDIDVGKDPVIFDTWNRMKSAASEKIVNAVKRQIDGFEHDTPVKILDVAPTPYAHSDSDIASSHPYASVVATSKSVNIVEAIREDVVKHGLSNLKVKACGTPLISFPAKSFDVIVCSFGLAFLRCPEETLKEFYRLLKPGGSLVLSVWEDFSLIDLSKYIVNEMYASGECEELISSGSTSPDVFNQLTPYSKPHEIENLMSDSGFKLARVDHETARIILSDASCEANQVDKDGFNLATLGIRPILQELEKTGKKATVEKARKAFESLIRDPSLVSRDKCGNLVTTLPSRFKIVTATRQFDDEDGYLPNDASTPKSPGQEVIKVSDIPK</sequence>
<accession>A0ABD3MUB9</accession>
<dbReference type="InterPro" id="IPR001650">
    <property type="entry name" value="Helicase_C-like"/>
</dbReference>
<evidence type="ECO:0000259" key="9">
    <source>
        <dbReference type="PROSITE" id="PS51192"/>
    </source>
</evidence>
<keyword evidence="3" id="KW-0378">Hydrolase</keyword>
<dbReference type="PROSITE" id="PS51192">
    <property type="entry name" value="HELICASE_ATP_BIND_1"/>
    <property type="match status" value="1"/>
</dbReference>
<keyword evidence="4" id="KW-0347">Helicase</keyword>
<dbReference type="InterPro" id="IPR014001">
    <property type="entry name" value="Helicase_ATP-bd"/>
</dbReference>
<reference evidence="11 12" key="1">
    <citation type="submission" date="2024-10" db="EMBL/GenBank/DDBJ databases">
        <title>Updated reference genomes for cyclostephanoid diatoms.</title>
        <authorList>
            <person name="Roberts W.R."/>
            <person name="Alverson A.J."/>
        </authorList>
    </citation>
    <scope>NUCLEOTIDE SEQUENCE [LARGE SCALE GENOMIC DNA]</scope>
    <source>
        <strain evidence="11 12">AJA232-27</strain>
    </source>
</reference>
<feature type="compositionally biased region" description="Basic residues" evidence="8">
    <location>
        <begin position="26"/>
        <end position="35"/>
    </location>
</feature>
<evidence type="ECO:0000256" key="8">
    <source>
        <dbReference type="SAM" id="MobiDB-lite"/>
    </source>
</evidence>
<keyword evidence="6" id="KW-0694">RNA-binding</keyword>
<dbReference type="GO" id="GO:0003723">
    <property type="term" value="F:RNA binding"/>
    <property type="evidence" value="ECO:0007669"/>
    <property type="project" value="UniProtKB-KW"/>
</dbReference>
<dbReference type="PANTHER" id="PTHR47958">
    <property type="entry name" value="ATP-DEPENDENT RNA HELICASE DBP3"/>
    <property type="match status" value="1"/>
</dbReference>
<dbReference type="Gene3D" id="3.40.50.150">
    <property type="entry name" value="Vaccinia Virus protein VP39"/>
    <property type="match status" value="2"/>
</dbReference>
<dbReference type="InterPro" id="IPR027417">
    <property type="entry name" value="P-loop_NTPase"/>
</dbReference>
<dbReference type="SMART" id="SM00490">
    <property type="entry name" value="HELICc"/>
    <property type="match status" value="1"/>
</dbReference>
<dbReference type="Pfam" id="PF00270">
    <property type="entry name" value="DEAD"/>
    <property type="match status" value="1"/>
</dbReference>
<dbReference type="InterPro" id="IPR029063">
    <property type="entry name" value="SAM-dependent_MTases_sf"/>
</dbReference>
<dbReference type="InterPro" id="IPR000629">
    <property type="entry name" value="RNA-helicase_DEAD-box_CS"/>
</dbReference>
<dbReference type="GO" id="GO:0016787">
    <property type="term" value="F:hydrolase activity"/>
    <property type="evidence" value="ECO:0007669"/>
    <property type="project" value="UniProtKB-KW"/>
</dbReference>
<evidence type="ECO:0000256" key="7">
    <source>
        <dbReference type="ARBA" id="ARBA00047984"/>
    </source>
</evidence>
<organism evidence="11 12">
    <name type="scientific">Discostella pseudostelligera</name>
    <dbReference type="NCBI Taxonomy" id="259834"/>
    <lineage>
        <taxon>Eukaryota</taxon>
        <taxon>Sar</taxon>
        <taxon>Stramenopiles</taxon>
        <taxon>Ochrophyta</taxon>
        <taxon>Bacillariophyta</taxon>
        <taxon>Coscinodiscophyceae</taxon>
        <taxon>Thalassiosirophycidae</taxon>
        <taxon>Stephanodiscales</taxon>
        <taxon>Stephanodiscaceae</taxon>
        <taxon>Discostella</taxon>
    </lineage>
</organism>
<feature type="region of interest" description="Disordered" evidence="8">
    <location>
        <begin position="1"/>
        <end position="45"/>
    </location>
</feature>
<name>A0ABD3MUB9_9STRA</name>
<keyword evidence="12" id="KW-1185">Reference proteome</keyword>